<comment type="caution">
    <text evidence="3">The sequence shown here is derived from an EMBL/GenBank/DDBJ whole genome shotgun (WGS) entry which is preliminary data.</text>
</comment>
<dbReference type="InterPro" id="IPR005804">
    <property type="entry name" value="FA_desaturase_dom"/>
</dbReference>
<dbReference type="CDD" id="cd03506">
    <property type="entry name" value="Delta6-FADS-like"/>
    <property type="match status" value="1"/>
</dbReference>
<dbReference type="GO" id="GO:0016717">
    <property type="term" value="F:oxidoreductase activity, acting on paired donors, with oxidation of a pair of donors resulting in the reduction of molecular oxygen to two molecules of water"/>
    <property type="evidence" value="ECO:0007669"/>
    <property type="project" value="TreeGrafter"/>
</dbReference>
<organism evidence="3 4">
    <name type="scientific">Dictyobacter vulcani</name>
    <dbReference type="NCBI Taxonomy" id="2607529"/>
    <lineage>
        <taxon>Bacteria</taxon>
        <taxon>Bacillati</taxon>
        <taxon>Chloroflexota</taxon>
        <taxon>Ktedonobacteria</taxon>
        <taxon>Ktedonobacterales</taxon>
        <taxon>Dictyobacteraceae</taxon>
        <taxon>Dictyobacter</taxon>
    </lineage>
</organism>
<keyword evidence="1" id="KW-1133">Transmembrane helix</keyword>
<evidence type="ECO:0000256" key="1">
    <source>
        <dbReference type="SAM" id="Phobius"/>
    </source>
</evidence>
<dbReference type="Proteomes" id="UP000326912">
    <property type="component" value="Unassembled WGS sequence"/>
</dbReference>
<evidence type="ECO:0000313" key="3">
    <source>
        <dbReference type="EMBL" id="GER90967.1"/>
    </source>
</evidence>
<dbReference type="EMBL" id="BKZW01000003">
    <property type="protein sequence ID" value="GER90967.1"/>
    <property type="molecule type" value="Genomic_DNA"/>
</dbReference>
<keyword evidence="4" id="KW-1185">Reference proteome</keyword>
<evidence type="ECO:0000313" key="4">
    <source>
        <dbReference type="Proteomes" id="UP000326912"/>
    </source>
</evidence>
<feature type="transmembrane region" description="Helical" evidence="1">
    <location>
        <begin position="205"/>
        <end position="224"/>
    </location>
</feature>
<dbReference type="PIRSF" id="PIRSF015921">
    <property type="entry name" value="FA_sphinglp_des"/>
    <property type="match status" value="1"/>
</dbReference>
<keyword evidence="1" id="KW-0472">Membrane</keyword>
<gene>
    <name evidence="3" type="ORF">KDW_51290</name>
</gene>
<protein>
    <submittedName>
        <fullName evidence="3">Delta fatty acid desaturase</fullName>
    </submittedName>
</protein>
<feature type="transmembrane region" description="Helical" evidence="1">
    <location>
        <begin position="52"/>
        <end position="73"/>
    </location>
</feature>
<feature type="transmembrane region" description="Helical" evidence="1">
    <location>
        <begin position="230"/>
        <end position="252"/>
    </location>
</feature>
<dbReference type="PANTHER" id="PTHR19353:SF19">
    <property type="entry name" value="DELTA(5) FATTY ACID DESATURASE C-RELATED"/>
    <property type="match status" value="1"/>
</dbReference>
<dbReference type="GO" id="GO:0016020">
    <property type="term" value="C:membrane"/>
    <property type="evidence" value="ECO:0007669"/>
    <property type="project" value="TreeGrafter"/>
</dbReference>
<dbReference type="Pfam" id="PF00487">
    <property type="entry name" value="FA_desaturase"/>
    <property type="match status" value="1"/>
</dbReference>
<dbReference type="GO" id="GO:0008610">
    <property type="term" value="P:lipid biosynthetic process"/>
    <property type="evidence" value="ECO:0007669"/>
    <property type="project" value="UniProtKB-ARBA"/>
</dbReference>
<dbReference type="AlphaFoldDB" id="A0A5J4KWR4"/>
<reference evidence="3 4" key="1">
    <citation type="submission" date="2019-10" db="EMBL/GenBank/DDBJ databases">
        <title>Dictyobacter vulcani sp. nov., within the class Ktedonobacteria, isolated from soil of volcanic Mt. Zao.</title>
        <authorList>
            <person name="Zheng Y."/>
            <person name="Wang C.M."/>
            <person name="Sakai Y."/>
            <person name="Abe K."/>
            <person name="Yokota A."/>
            <person name="Yabe S."/>
        </authorList>
    </citation>
    <scope>NUCLEOTIDE SEQUENCE [LARGE SCALE GENOMIC DNA]</scope>
    <source>
        <strain evidence="3 4">W12</strain>
    </source>
</reference>
<name>A0A5J4KWR4_9CHLR</name>
<feature type="transmembrane region" description="Helical" evidence="1">
    <location>
        <begin position="110"/>
        <end position="128"/>
    </location>
</feature>
<feature type="transmembrane region" description="Helical" evidence="1">
    <location>
        <begin position="175"/>
        <end position="198"/>
    </location>
</feature>
<evidence type="ECO:0000259" key="2">
    <source>
        <dbReference type="Pfam" id="PF00487"/>
    </source>
</evidence>
<sequence length="355" mass="41228">MKKNALLTLPGNDPSLASFYPESSNRDFAELKQMMKKHGLLEKQPVYYAYRIMLLIGLLVLSVICLFTVHIFLVQMLNAVFMAFVFAQIGLLSHEAGHRQMFHRSWKHDMVSLIGGNLFIGMSYAWWLNKHNNHHSHPNQVDMDPDIEIPFLEFTGMEDVSQISKFRQFLVKRQAFIFLPALMTVSLGLQYNSVLFLLHNKTKHYAFEWGLMIAHFALYFGAIFYCMNWWQGLIFILINQALTGFYLGAIFAPNHKGMPVLEKESKLGFLHRQVMTSRNIYGNPVVDFVYGGLNYQIEHHLFPSMPRNKLKEARRMVKLFCEEREIPYHETHILQSLKEILVHLHQIGAPLRGNA</sequence>
<dbReference type="InterPro" id="IPR012171">
    <property type="entry name" value="Fatty_acid_desaturase"/>
</dbReference>
<accession>A0A5J4KWR4</accession>
<dbReference type="PANTHER" id="PTHR19353">
    <property type="entry name" value="FATTY ACID DESATURASE 2"/>
    <property type="match status" value="1"/>
</dbReference>
<feature type="domain" description="Fatty acid desaturase" evidence="2">
    <location>
        <begin position="79"/>
        <end position="331"/>
    </location>
</feature>
<proteinExistence type="predicted"/>
<feature type="transmembrane region" description="Helical" evidence="1">
    <location>
        <begin position="79"/>
        <end position="98"/>
    </location>
</feature>
<dbReference type="RefSeq" id="WP_151758668.1">
    <property type="nucleotide sequence ID" value="NZ_BKZW01000003.1"/>
</dbReference>
<keyword evidence="1" id="KW-0812">Transmembrane</keyword>